<dbReference type="EC" id="2.8.1.7" evidence="3"/>
<evidence type="ECO:0000313" key="14">
    <source>
        <dbReference type="Proteomes" id="UP000242753"/>
    </source>
</evidence>
<keyword evidence="5" id="KW-0001">2Fe-2S</keyword>
<organism evidence="13 14">
    <name type="scientific">Candidatus Westeberhardia cardiocondylae</name>
    <dbReference type="NCBI Taxonomy" id="1594731"/>
    <lineage>
        <taxon>Bacteria</taxon>
        <taxon>Pseudomonadati</taxon>
        <taxon>Pseudomonadota</taxon>
        <taxon>Gammaproteobacteria</taxon>
        <taxon>Enterobacterales</taxon>
        <taxon>Enterobacteriaceae</taxon>
        <taxon>ant endosymbionts</taxon>
        <taxon>Candidatus Westeberhardia</taxon>
    </lineage>
</organism>
<evidence type="ECO:0000256" key="11">
    <source>
        <dbReference type="RuleBase" id="RU004504"/>
    </source>
</evidence>
<dbReference type="KEGG" id="wca:WEOB_321"/>
<evidence type="ECO:0000313" key="13">
    <source>
        <dbReference type="EMBL" id="CEN32257.1"/>
    </source>
</evidence>
<dbReference type="STRING" id="1594731.WEOB_321"/>
<dbReference type="PANTHER" id="PTHR11601">
    <property type="entry name" value="CYSTEINE DESULFURYLASE FAMILY MEMBER"/>
    <property type="match status" value="1"/>
</dbReference>
<dbReference type="InterPro" id="IPR000192">
    <property type="entry name" value="Aminotrans_V_dom"/>
</dbReference>
<gene>
    <name evidence="13" type="primary">iscS</name>
    <name evidence="13" type="ORF">WEOB_321</name>
</gene>
<dbReference type="PATRIC" id="fig|1594731.3.peg.298"/>
<keyword evidence="6" id="KW-0479">Metal-binding</keyword>
<dbReference type="GO" id="GO:0046872">
    <property type="term" value="F:metal ion binding"/>
    <property type="evidence" value="ECO:0007669"/>
    <property type="project" value="UniProtKB-KW"/>
</dbReference>
<dbReference type="FunFam" id="3.40.640.10:FF:000003">
    <property type="entry name" value="Cysteine desulfurase IscS"/>
    <property type="match status" value="1"/>
</dbReference>
<reference evidence="14" key="1">
    <citation type="submission" date="2015-01" db="EMBL/GenBank/DDBJ databases">
        <authorList>
            <person name="Manzano-Marin A."/>
            <person name="Manzano-Marin A."/>
        </authorList>
    </citation>
    <scope>NUCLEOTIDE SEQUENCE [LARGE SCALE GENOMIC DNA]</scope>
    <source>
        <strain evidence="14">obscurior</strain>
    </source>
</reference>
<dbReference type="InterPro" id="IPR020578">
    <property type="entry name" value="Aminotrans_V_PyrdxlP_BS"/>
</dbReference>
<dbReference type="InterPro" id="IPR016454">
    <property type="entry name" value="Cysteine_dSase"/>
</dbReference>
<keyword evidence="14" id="KW-1185">Reference proteome</keyword>
<evidence type="ECO:0000259" key="12">
    <source>
        <dbReference type="Pfam" id="PF00266"/>
    </source>
</evidence>
<dbReference type="InterPro" id="IPR015421">
    <property type="entry name" value="PyrdxlP-dep_Trfase_major"/>
</dbReference>
<keyword evidence="7" id="KW-0663">Pyridoxal phosphate</keyword>
<comment type="catalytic activity">
    <reaction evidence="10">
        <text>(sulfur carrier)-H + L-cysteine = (sulfur carrier)-SH + L-alanine</text>
        <dbReference type="Rhea" id="RHEA:43892"/>
        <dbReference type="Rhea" id="RHEA-COMP:14737"/>
        <dbReference type="Rhea" id="RHEA-COMP:14739"/>
        <dbReference type="ChEBI" id="CHEBI:29917"/>
        <dbReference type="ChEBI" id="CHEBI:35235"/>
        <dbReference type="ChEBI" id="CHEBI:57972"/>
        <dbReference type="ChEBI" id="CHEBI:64428"/>
        <dbReference type="EC" id="2.8.1.7"/>
    </reaction>
</comment>
<evidence type="ECO:0000256" key="2">
    <source>
        <dbReference type="ARBA" id="ARBA00006490"/>
    </source>
</evidence>
<keyword evidence="9" id="KW-0411">Iron-sulfur</keyword>
<dbReference type="Proteomes" id="UP000242753">
    <property type="component" value="Chromosome I"/>
</dbReference>
<comment type="cofactor">
    <cofactor evidence="1 11">
        <name>pyridoxal 5'-phosphate</name>
        <dbReference type="ChEBI" id="CHEBI:597326"/>
    </cofactor>
</comment>
<dbReference type="Gene3D" id="3.40.640.10">
    <property type="entry name" value="Type I PLP-dependent aspartate aminotransferase-like (Major domain)"/>
    <property type="match status" value="1"/>
</dbReference>
<protein>
    <recommendedName>
        <fullName evidence="3">cysteine desulfurase</fullName>
        <ecNumber evidence="3">2.8.1.7</ecNumber>
    </recommendedName>
</protein>
<evidence type="ECO:0000256" key="8">
    <source>
        <dbReference type="ARBA" id="ARBA00023004"/>
    </source>
</evidence>
<name>A0A0H5BX01_9ENTR</name>
<dbReference type="Gene3D" id="3.90.1150.10">
    <property type="entry name" value="Aspartate Aminotransferase, domain 1"/>
    <property type="match status" value="1"/>
</dbReference>
<evidence type="ECO:0000256" key="3">
    <source>
        <dbReference type="ARBA" id="ARBA00012239"/>
    </source>
</evidence>
<keyword evidence="4 13" id="KW-0808">Transferase</keyword>
<dbReference type="RefSeq" id="WP_281263798.1">
    <property type="nucleotide sequence ID" value="NZ_LN774881.1"/>
</dbReference>
<dbReference type="SUPFAM" id="SSF53383">
    <property type="entry name" value="PLP-dependent transferases"/>
    <property type="match status" value="1"/>
</dbReference>
<evidence type="ECO:0000256" key="6">
    <source>
        <dbReference type="ARBA" id="ARBA00022723"/>
    </source>
</evidence>
<evidence type="ECO:0000256" key="4">
    <source>
        <dbReference type="ARBA" id="ARBA00022679"/>
    </source>
</evidence>
<evidence type="ECO:0000256" key="1">
    <source>
        <dbReference type="ARBA" id="ARBA00001933"/>
    </source>
</evidence>
<dbReference type="PANTHER" id="PTHR11601:SF34">
    <property type="entry name" value="CYSTEINE DESULFURASE"/>
    <property type="match status" value="1"/>
</dbReference>
<feature type="domain" description="Aminotransferase class V" evidence="12">
    <location>
        <begin position="5"/>
        <end position="367"/>
    </location>
</feature>
<dbReference type="GO" id="GO:0031071">
    <property type="term" value="F:cysteine desulfurase activity"/>
    <property type="evidence" value="ECO:0007669"/>
    <property type="project" value="UniProtKB-EC"/>
</dbReference>
<dbReference type="GO" id="GO:0051537">
    <property type="term" value="F:2 iron, 2 sulfur cluster binding"/>
    <property type="evidence" value="ECO:0007669"/>
    <property type="project" value="UniProtKB-KW"/>
</dbReference>
<evidence type="ECO:0000256" key="7">
    <source>
        <dbReference type="ARBA" id="ARBA00022898"/>
    </source>
</evidence>
<dbReference type="InterPro" id="IPR015424">
    <property type="entry name" value="PyrdxlP-dep_Trfase"/>
</dbReference>
<evidence type="ECO:0000256" key="9">
    <source>
        <dbReference type="ARBA" id="ARBA00023014"/>
    </source>
</evidence>
<keyword evidence="8" id="KW-0408">Iron</keyword>
<proteinExistence type="inferred from homology"/>
<accession>A0A0H5BX01</accession>
<comment type="similarity">
    <text evidence="2">Belongs to the class-V pyridoxal-phosphate-dependent aminotransferase family. NifS/IscS subfamily.</text>
</comment>
<sequence>MKLPIYLDYAATTPVDFRVAKKMMEYLTINGMFGNSSSPHFYGWEAERAIEIARDNIASFLGGIDSTEIVFTSGATESNNLAIKGVAYSYSNKGKHIITSMTEHKSVLNTCYQLEKEGFFVTFLPPDKNGIISLEKLQMEFRDDTVLVSLVHVNNETGVIQDIKKFGELCRSNSILFHVDATQSVGKISINLLDLPIDLMSFSSHKVYGPKGIGCLYIRKKSKICIQAQIHGGGQEYGIRSGTLPVHQIVGMGEAYHILQKEMKTEILRFKALKKFFWKELQKIADVSVNGNVRQSISTLLNVTFHNFDSELLISKLEEIAVSPSSACTSSSLESSYILYAMGLHEHSINSTIRFSFGRFTTFEEIKFVLHKIKIAIFCLRNK</sequence>
<dbReference type="InterPro" id="IPR015422">
    <property type="entry name" value="PyrdxlP-dep_Trfase_small"/>
</dbReference>
<dbReference type="EMBL" id="LN774881">
    <property type="protein sequence ID" value="CEN32257.1"/>
    <property type="molecule type" value="Genomic_DNA"/>
</dbReference>
<dbReference type="PROSITE" id="PS00595">
    <property type="entry name" value="AA_TRANSFER_CLASS_5"/>
    <property type="match status" value="1"/>
</dbReference>
<dbReference type="Pfam" id="PF00266">
    <property type="entry name" value="Aminotran_5"/>
    <property type="match status" value="1"/>
</dbReference>
<dbReference type="AlphaFoldDB" id="A0A0H5BX01"/>
<evidence type="ECO:0000256" key="5">
    <source>
        <dbReference type="ARBA" id="ARBA00022714"/>
    </source>
</evidence>
<evidence type="ECO:0000256" key="10">
    <source>
        <dbReference type="ARBA" id="ARBA00050776"/>
    </source>
</evidence>
<dbReference type="PIRSF" id="PIRSF005572">
    <property type="entry name" value="NifS"/>
    <property type="match status" value="1"/>
</dbReference>